<feature type="compositionally biased region" description="Polar residues" evidence="1">
    <location>
        <begin position="99"/>
        <end position="108"/>
    </location>
</feature>
<dbReference type="GO" id="GO:0000387">
    <property type="term" value="P:spliceosomal snRNP assembly"/>
    <property type="evidence" value="ECO:0007669"/>
    <property type="project" value="TreeGrafter"/>
</dbReference>
<feature type="region of interest" description="Disordered" evidence="1">
    <location>
        <begin position="85"/>
        <end position="355"/>
    </location>
</feature>
<dbReference type="GO" id="GO:0015030">
    <property type="term" value="C:Cajal body"/>
    <property type="evidence" value="ECO:0007669"/>
    <property type="project" value="TreeGrafter"/>
</dbReference>
<evidence type="ECO:0000259" key="2">
    <source>
        <dbReference type="Pfam" id="PF15862"/>
    </source>
</evidence>
<dbReference type="PANTHER" id="PTHR15197:SF0">
    <property type="entry name" value="COILIN"/>
    <property type="match status" value="1"/>
</dbReference>
<evidence type="ECO:0000313" key="5">
    <source>
        <dbReference type="Proteomes" id="UP000838412"/>
    </source>
</evidence>
<evidence type="ECO:0000313" key="4">
    <source>
        <dbReference type="EMBL" id="CAH1277770.1"/>
    </source>
</evidence>
<feature type="compositionally biased region" description="Low complexity" evidence="1">
    <location>
        <begin position="148"/>
        <end position="157"/>
    </location>
</feature>
<keyword evidence="5" id="KW-1185">Reference proteome</keyword>
<feature type="compositionally biased region" description="Low complexity" evidence="1">
    <location>
        <begin position="266"/>
        <end position="278"/>
    </location>
</feature>
<dbReference type="InterPro" id="IPR024822">
    <property type="entry name" value="Coilin"/>
</dbReference>
<feature type="domain" description="Coilin tudor" evidence="3">
    <location>
        <begin position="504"/>
        <end position="607"/>
    </location>
</feature>
<dbReference type="Pfam" id="PF15862">
    <property type="entry name" value="Coilin_N"/>
    <property type="match status" value="1"/>
</dbReference>
<reference evidence="4" key="1">
    <citation type="submission" date="2022-01" db="EMBL/GenBank/DDBJ databases">
        <authorList>
            <person name="Braso-Vives M."/>
        </authorList>
    </citation>
    <scope>NUCLEOTIDE SEQUENCE</scope>
</reference>
<dbReference type="GO" id="GO:0030619">
    <property type="term" value="F:U1 snRNA binding"/>
    <property type="evidence" value="ECO:0007669"/>
    <property type="project" value="TreeGrafter"/>
</dbReference>
<evidence type="ECO:0000259" key="3">
    <source>
        <dbReference type="Pfam" id="PF23086"/>
    </source>
</evidence>
<dbReference type="EMBL" id="CAKMNS010000460">
    <property type="protein sequence ID" value="CAH1277770.1"/>
    <property type="molecule type" value="Genomic_DNA"/>
</dbReference>
<sequence length="608" mass="64924">MSGTCVRVRLRFEQAPPLVCGSGPGAWLLVDMDSCRLVADLEFLIKRRFGLSRRRRLHLWMDGFLLPPTEKIAVVRDGDVISVEQTESTSEDHSVESFPPTSSKQVVTSERRQKRKKAETSEEDGPDTAELRIQDKDRKRKKHKLNGSDSGVSTSSSAMPVAATKTKEVQKPQTKKKAKKQTNEKPGKASKLVSLLPKASGTGSKKVISKPAMSKGSAITGGKPNSTKIVKPVPTKSRGKVKDSSSSSSSSEDTSSSSDDSDPDSDSSSGDSRSSGTSVEVKPRSSVNTKTCSRPGPVSKPLQRNNKPDSSSSDSSSSDTDDDVNVNKQTHSKQAAVSNNPGQRQSSPKQNGNISCNSAKVFSIVGNVSEAHTSVPPAPSVEQAVSTRHVSAVLTVPITQRLQAMTTRKQPAASSSHPKLKAVGPSSNSKGHIVFDSDSESDSGSNESGGKGKALQVHAPDKVVASHVDVPETSTPQAPDQAIHGRRKSSRSENAPPPAPPPVPKDYDALPPLHGPPRAGDRIAYKILEMSASYCPEISSYKEAVVTGYDPTSGDLEVEMVYDITAYMKQNQPGRFEMDMDVGGQEDKPDNKVTVAVSALVEPKLVQD</sequence>
<dbReference type="Proteomes" id="UP000838412">
    <property type="component" value="Unassembled WGS sequence"/>
</dbReference>
<feature type="region of interest" description="Disordered" evidence="1">
    <location>
        <begin position="403"/>
        <end position="458"/>
    </location>
</feature>
<comment type="caution">
    <text evidence="4">The sequence shown here is derived from an EMBL/GenBank/DDBJ whole genome shotgun (WGS) entry which is preliminary data.</text>
</comment>
<proteinExistence type="predicted"/>
<dbReference type="AlphaFoldDB" id="A0A8S4MQ15"/>
<evidence type="ECO:0000256" key="1">
    <source>
        <dbReference type="SAM" id="MobiDB-lite"/>
    </source>
</evidence>
<feature type="compositionally biased region" description="Pro residues" evidence="1">
    <location>
        <begin position="495"/>
        <end position="504"/>
    </location>
</feature>
<dbReference type="PANTHER" id="PTHR15197">
    <property type="entry name" value="COILIN P80"/>
    <property type="match status" value="1"/>
</dbReference>
<name>A0A8S4MQ15_BRALA</name>
<gene>
    <name evidence="4" type="primary">COIL</name>
    <name evidence="4" type="ORF">BLAG_LOCUS26461</name>
</gene>
<feature type="region of interest" description="Disordered" evidence="1">
    <location>
        <begin position="470"/>
        <end position="516"/>
    </location>
</feature>
<dbReference type="InterPro" id="IPR056398">
    <property type="entry name" value="Tudor_Coilin"/>
</dbReference>
<dbReference type="GO" id="GO:0030620">
    <property type="term" value="F:U2 snRNA binding"/>
    <property type="evidence" value="ECO:0007669"/>
    <property type="project" value="TreeGrafter"/>
</dbReference>
<accession>A0A8S4MQ15</accession>
<feature type="domain" description="Coilin N-terminal" evidence="2">
    <location>
        <begin position="6"/>
        <end position="142"/>
    </location>
</feature>
<feature type="compositionally biased region" description="Polar residues" evidence="1">
    <location>
        <begin position="326"/>
        <end position="355"/>
    </location>
</feature>
<feature type="compositionally biased region" description="Low complexity" evidence="1">
    <location>
        <begin position="244"/>
        <end position="258"/>
    </location>
</feature>
<dbReference type="OrthoDB" id="74813at2759"/>
<feature type="compositionally biased region" description="Low complexity" evidence="1">
    <location>
        <begin position="309"/>
        <end position="318"/>
    </location>
</feature>
<feature type="compositionally biased region" description="Polar residues" evidence="1">
    <location>
        <begin position="403"/>
        <end position="417"/>
    </location>
</feature>
<organism evidence="4 5">
    <name type="scientific">Branchiostoma lanceolatum</name>
    <name type="common">Common lancelet</name>
    <name type="synonym">Amphioxus lanceolatum</name>
    <dbReference type="NCBI Taxonomy" id="7740"/>
    <lineage>
        <taxon>Eukaryota</taxon>
        <taxon>Metazoa</taxon>
        <taxon>Chordata</taxon>
        <taxon>Cephalochordata</taxon>
        <taxon>Leptocardii</taxon>
        <taxon>Amphioxiformes</taxon>
        <taxon>Branchiostomatidae</taxon>
        <taxon>Branchiostoma</taxon>
    </lineage>
</organism>
<dbReference type="Pfam" id="PF23086">
    <property type="entry name" value="Tudor_Coilin"/>
    <property type="match status" value="1"/>
</dbReference>
<protein>
    <submittedName>
        <fullName evidence="4">COIL protein</fullName>
    </submittedName>
</protein>
<dbReference type="InterPro" id="IPR031722">
    <property type="entry name" value="Coilin_N"/>
</dbReference>